<feature type="binding site" evidence="5">
    <location>
        <position position="106"/>
    </location>
    <ligand>
        <name>Mg(2+)</name>
        <dbReference type="ChEBI" id="CHEBI:18420"/>
        <label>1</label>
        <note>catalytic</note>
    </ligand>
</feature>
<evidence type="ECO:0000256" key="3">
    <source>
        <dbReference type="ARBA" id="ARBA00022801"/>
    </source>
</evidence>
<dbReference type="PRINTS" id="PR00377">
    <property type="entry name" value="IMPHPHTASES"/>
</dbReference>
<comment type="similarity">
    <text evidence="1">Belongs to the inositol monophosphatase superfamily.</text>
</comment>
<keyword evidence="2 5" id="KW-0479">Metal-binding</keyword>
<dbReference type="Pfam" id="PF00459">
    <property type="entry name" value="Inositol_P"/>
    <property type="match status" value="1"/>
</dbReference>
<dbReference type="AlphaFoldDB" id="A0A9Q2RYD2"/>
<feature type="binding site" evidence="5">
    <location>
        <position position="82"/>
    </location>
    <ligand>
        <name>Mg(2+)</name>
        <dbReference type="ChEBI" id="CHEBI:18420"/>
        <label>1</label>
        <note>catalytic</note>
    </ligand>
</feature>
<dbReference type="GO" id="GO:0007165">
    <property type="term" value="P:signal transduction"/>
    <property type="evidence" value="ECO:0007669"/>
    <property type="project" value="TreeGrafter"/>
</dbReference>
<keyword evidence="3" id="KW-0378">Hydrolase</keyword>
<dbReference type="CDD" id="cd01637">
    <property type="entry name" value="IMPase_like"/>
    <property type="match status" value="1"/>
</dbReference>
<protein>
    <submittedName>
        <fullName evidence="6">Inositol monophosphatase</fullName>
    </submittedName>
</protein>
<gene>
    <name evidence="6" type="ORF">JQX41_01530</name>
    <name evidence="7" type="ORF">JQX48_01530</name>
</gene>
<comment type="caution">
    <text evidence="6">The sequence shown here is derived from an EMBL/GenBank/DDBJ whole genome shotgun (WGS) entry which is preliminary data.</text>
</comment>
<dbReference type="EMBL" id="JAFBXF010000001">
    <property type="protein sequence ID" value="MBM2415637.1"/>
    <property type="molecule type" value="Genomic_DNA"/>
</dbReference>
<dbReference type="GO" id="GO:0046872">
    <property type="term" value="F:metal ion binding"/>
    <property type="evidence" value="ECO:0007669"/>
    <property type="project" value="UniProtKB-KW"/>
</dbReference>
<evidence type="ECO:0000256" key="1">
    <source>
        <dbReference type="ARBA" id="ARBA00009759"/>
    </source>
</evidence>
<dbReference type="GO" id="GO:0008934">
    <property type="term" value="F:inositol monophosphate 1-phosphatase activity"/>
    <property type="evidence" value="ECO:0007669"/>
    <property type="project" value="TreeGrafter"/>
</dbReference>
<dbReference type="Proteomes" id="UP000755667">
    <property type="component" value="Unassembled WGS sequence"/>
</dbReference>
<dbReference type="PANTHER" id="PTHR20854">
    <property type="entry name" value="INOSITOL MONOPHOSPHATASE"/>
    <property type="match status" value="1"/>
</dbReference>
<keyword evidence="4 5" id="KW-0460">Magnesium</keyword>
<evidence type="ECO:0000256" key="5">
    <source>
        <dbReference type="PIRSR" id="PIRSR600760-2"/>
    </source>
</evidence>
<dbReference type="InterPro" id="IPR000760">
    <property type="entry name" value="Inositol_monophosphatase-like"/>
</dbReference>
<dbReference type="PROSITE" id="PS00629">
    <property type="entry name" value="IMP_1"/>
    <property type="match status" value="1"/>
</dbReference>
<dbReference type="GeneID" id="62639958"/>
<proteinExistence type="inferred from homology"/>
<dbReference type="PROSITE" id="PS00630">
    <property type="entry name" value="IMP_2"/>
    <property type="match status" value="1"/>
</dbReference>
<organism evidence="6 8">
    <name type="scientific">Marivita cryptomonadis</name>
    <dbReference type="NCBI Taxonomy" id="505252"/>
    <lineage>
        <taxon>Bacteria</taxon>
        <taxon>Pseudomonadati</taxon>
        <taxon>Pseudomonadota</taxon>
        <taxon>Alphaproteobacteria</taxon>
        <taxon>Rhodobacterales</taxon>
        <taxon>Roseobacteraceae</taxon>
        <taxon>Marivita</taxon>
    </lineage>
</organism>
<dbReference type="Gene3D" id="3.30.540.10">
    <property type="entry name" value="Fructose-1,6-Bisphosphatase, subunit A, domain 1"/>
    <property type="match status" value="1"/>
</dbReference>
<dbReference type="GO" id="GO:0046854">
    <property type="term" value="P:phosphatidylinositol phosphate biosynthetic process"/>
    <property type="evidence" value="ECO:0007669"/>
    <property type="project" value="InterPro"/>
</dbReference>
<dbReference type="InterPro" id="IPR020550">
    <property type="entry name" value="Inositol_monophosphatase_CS"/>
</dbReference>
<dbReference type="OrthoDB" id="9785695at2"/>
<reference evidence="6 9" key="1">
    <citation type="submission" date="2021-01" db="EMBL/GenBank/DDBJ databases">
        <title>Diatom-associated Roseobacters Show Island Model of Population Structure.</title>
        <authorList>
            <person name="Qu L."/>
            <person name="Feng X."/>
            <person name="Chen Y."/>
            <person name="Li L."/>
            <person name="Wang X."/>
            <person name="Hu Z."/>
            <person name="Wang H."/>
            <person name="Luo H."/>
        </authorList>
    </citation>
    <scope>NUCLEOTIDE SEQUENCE</scope>
    <source>
        <strain evidence="7 9">CC28-63</strain>
        <strain evidence="6">CC28-69</strain>
    </source>
</reference>
<dbReference type="InterPro" id="IPR020583">
    <property type="entry name" value="Inositol_monoP_metal-BS"/>
</dbReference>
<evidence type="ECO:0000256" key="4">
    <source>
        <dbReference type="ARBA" id="ARBA00022842"/>
    </source>
</evidence>
<accession>A0A9Q2RYD2</accession>
<keyword evidence="9" id="KW-1185">Reference proteome</keyword>
<evidence type="ECO:0000313" key="9">
    <source>
        <dbReference type="Proteomes" id="UP000809440"/>
    </source>
</evidence>
<evidence type="ECO:0000313" key="8">
    <source>
        <dbReference type="Proteomes" id="UP000755667"/>
    </source>
</evidence>
<dbReference type="EMBL" id="JAFBXE010000001">
    <property type="protein sequence ID" value="MBM2410970.1"/>
    <property type="molecule type" value="Genomic_DNA"/>
</dbReference>
<feature type="binding site" evidence="5">
    <location>
        <position position="103"/>
    </location>
    <ligand>
        <name>Mg(2+)</name>
        <dbReference type="ChEBI" id="CHEBI:18420"/>
        <label>1</label>
        <note>catalytic</note>
    </ligand>
</feature>
<evidence type="ECO:0000256" key="2">
    <source>
        <dbReference type="ARBA" id="ARBA00022723"/>
    </source>
</evidence>
<evidence type="ECO:0000313" key="7">
    <source>
        <dbReference type="EMBL" id="MBM2415637.1"/>
    </source>
</evidence>
<dbReference type="GO" id="GO:0006020">
    <property type="term" value="P:inositol metabolic process"/>
    <property type="evidence" value="ECO:0007669"/>
    <property type="project" value="TreeGrafter"/>
</dbReference>
<evidence type="ECO:0000313" key="6">
    <source>
        <dbReference type="EMBL" id="MBM2410970.1"/>
    </source>
</evidence>
<feature type="binding site" evidence="5">
    <location>
        <position position="232"/>
    </location>
    <ligand>
        <name>Mg(2+)</name>
        <dbReference type="ChEBI" id="CHEBI:18420"/>
        <label>1</label>
        <note>catalytic</note>
    </ligand>
</feature>
<dbReference type="PANTHER" id="PTHR20854:SF4">
    <property type="entry name" value="INOSITOL-1-MONOPHOSPHATASE-RELATED"/>
    <property type="match status" value="1"/>
</dbReference>
<dbReference type="Proteomes" id="UP000809440">
    <property type="component" value="Unassembled WGS sequence"/>
</dbReference>
<comment type="cofactor">
    <cofactor evidence="5">
        <name>Mg(2+)</name>
        <dbReference type="ChEBI" id="CHEBI:18420"/>
    </cofactor>
</comment>
<dbReference type="RefSeq" id="WP_085628241.1">
    <property type="nucleotide sequence ID" value="NZ_JAFBWU010000001.1"/>
</dbReference>
<dbReference type="SUPFAM" id="SSF56655">
    <property type="entry name" value="Carbohydrate phosphatase"/>
    <property type="match status" value="1"/>
</dbReference>
<name>A0A9Q2RYD2_9RHOB</name>
<dbReference type="Gene3D" id="3.40.190.80">
    <property type="match status" value="1"/>
</dbReference>
<sequence>MSDSLPMTIPAPLTPAQRTQIINLVRRAARAEILPRFRTLGTSDIDQKSGPMDVVTAADKEAEKMIVRGLLAMFPNALMVGEESVTDEKVAALADAEMGFTIDPVDGTWNFAHGLATFGVILSMTRFGVPVFGLIYDPITDEVLIADETGPAQVMAPRRPARNVSVSKGGPVESLSGFASVYNVPDDKRTDLMGLMTRFQRLYMLRCAAHEFRMVALGHMDFVLCSNLTPWDHAAGALIVQRAGGHVACLDGSEYRAQMREGYLLCASDAATWGRVRDAMSFLLDDTAKA</sequence>